<gene>
    <name evidence="2" type="ORF">METZ01_LOCUS428670</name>
</gene>
<organism evidence="2">
    <name type="scientific">marine metagenome</name>
    <dbReference type="NCBI Taxonomy" id="408172"/>
    <lineage>
        <taxon>unclassified sequences</taxon>
        <taxon>metagenomes</taxon>
        <taxon>ecological metagenomes</taxon>
    </lineage>
</organism>
<evidence type="ECO:0000313" key="2">
    <source>
        <dbReference type="EMBL" id="SVD75816.1"/>
    </source>
</evidence>
<dbReference type="EMBL" id="UINC01171313">
    <property type="protein sequence ID" value="SVD75816.1"/>
    <property type="molecule type" value="Genomic_DNA"/>
</dbReference>
<feature type="compositionally biased region" description="Basic and acidic residues" evidence="1">
    <location>
        <begin position="13"/>
        <end position="30"/>
    </location>
</feature>
<feature type="non-terminal residue" evidence="2">
    <location>
        <position position="30"/>
    </location>
</feature>
<proteinExistence type="predicted"/>
<feature type="region of interest" description="Disordered" evidence="1">
    <location>
        <begin position="1"/>
        <end position="30"/>
    </location>
</feature>
<sequence>MPADRAPNFPRPKLLEERSEAPDRMKKIAS</sequence>
<name>A0A382XXR0_9ZZZZ</name>
<evidence type="ECO:0000256" key="1">
    <source>
        <dbReference type="SAM" id="MobiDB-lite"/>
    </source>
</evidence>
<reference evidence="2" key="1">
    <citation type="submission" date="2018-05" db="EMBL/GenBank/DDBJ databases">
        <authorList>
            <person name="Lanie J.A."/>
            <person name="Ng W.-L."/>
            <person name="Kazmierczak K.M."/>
            <person name="Andrzejewski T.M."/>
            <person name="Davidsen T.M."/>
            <person name="Wayne K.J."/>
            <person name="Tettelin H."/>
            <person name="Glass J.I."/>
            <person name="Rusch D."/>
            <person name="Podicherti R."/>
            <person name="Tsui H.-C.T."/>
            <person name="Winkler M.E."/>
        </authorList>
    </citation>
    <scope>NUCLEOTIDE SEQUENCE</scope>
</reference>
<protein>
    <submittedName>
        <fullName evidence="2">Uncharacterized protein</fullName>
    </submittedName>
</protein>
<dbReference type="AlphaFoldDB" id="A0A382XXR0"/>
<accession>A0A382XXR0</accession>